<dbReference type="Pfam" id="PF07793">
    <property type="entry name" value="DUF1631"/>
    <property type="match status" value="1"/>
</dbReference>
<dbReference type="InterPro" id="IPR012434">
    <property type="entry name" value="DUF1631"/>
</dbReference>
<evidence type="ECO:0000313" key="3">
    <source>
        <dbReference type="Proteomes" id="UP000198606"/>
    </source>
</evidence>
<evidence type="ECO:0000256" key="1">
    <source>
        <dbReference type="SAM" id="MobiDB-lite"/>
    </source>
</evidence>
<dbReference type="RefSeq" id="WP_084305081.1">
    <property type="nucleotide sequence ID" value="NZ_FNDG01000008.1"/>
</dbReference>
<dbReference type="AlphaFoldDB" id="A0A1G8FVF4"/>
<name>A0A1G8FVF4_9GAMM</name>
<reference evidence="2 3" key="1">
    <citation type="submission" date="2016-10" db="EMBL/GenBank/DDBJ databases">
        <authorList>
            <person name="de Groot N.N."/>
        </authorList>
    </citation>
    <scope>NUCLEOTIDE SEQUENCE [LARGE SCALE GENOMIC DNA]</scope>
    <source>
        <strain evidence="2 3">LMG 18387</strain>
    </source>
</reference>
<evidence type="ECO:0008006" key="4">
    <source>
        <dbReference type="Google" id="ProtNLM"/>
    </source>
</evidence>
<accession>A0A1G8FVF4</accession>
<organism evidence="2 3">
    <name type="scientific">Phytopseudomonas flavescens</name>
    <dbReference type="NCBI Taxonomy" id="29435"/>
    <lineage>
        <taxon>Bacteria</taxon>
        <taxon>Pseudomonadati</taxon>
        <taxon>Pseudomonadota</taxon>
        <taxon>Gammaproteobacteria</taxon>
        <taxon>Pseudomonadales</taxon>
        <taxon>Pseudomonadaceae</taxon>
        <taxon>Phytopseudomonas</taxon>
    </lineage>
</organism>
<dbReference type="Proteomes" id="UP000198606">
    <property type="component" value="Unassembled WGS sequence"/>
</dbReference>
<dbReference type="EMBL" id="FNDG01000008">
    <property type="protein sequence ID" value="SDH86085.1"/>
    <property type="molecule type" value="Genomic_DNA"/>
</dbReference>
<protein>
    <recommendedName>
        <fullName evidence="4">Thymidine phosphorylase</fullName>
    </recommendedName>
</protein>
<feature type="region of interest" description="Disordered" evidence="1">
    <location>
        <begin position="1"/>
        <end position="21"/>
    </location>
</feature>
<proteinExistence type="predicted"/>
<dbReference type="STRING" id="29435.SAMN05216588_10862"/>
<feature type="compositionally biased region" description="Low complexity" evidence="1">
    <location>
        <begin position="267"/>
        <end position="276"/>
    </location>
</feature>
<evidence type="ECO:0000313" key="2">
    <source>
        <dbReference type="EMBL" id="SDH86085.1"/>
    </source>
</evidence>
<gene>
    <name evidence="2" type="ORF">SAMN05216588_10862</name>
</gene>
<feature type="compositionally biased region" description="Low complexity" evidence="1">
    <location>
        <begin position="1"/>
        <end position="16"/>
    </location>
</feature>
<feature type="region of interest" description="Disordered" evidence="1">
    <location>
        <begin position="235"/>
        <end position="276"/>
    </location>
</feature>
<sequence length="768" mass="85082">MNTEGPPTTPPRGSRTLASRGIQPRFSELGQRCRKLVLDHLADNLQRTFAQVDDALFRCAENAENNQVQTLFFDSMRSVRRLRAQIERHYHLSISRGIADFLDGKLADGAAAPTEVNADDLALVRDEDYEETLQVANMASRVQSHCAQALFALERRLALLNNGQPLPADSNPVAPKAIAQAFLDALAPCELPLRIKLVLYGLFDRQLMHGLDTLYDALNRTLMDAGVLPNLTYTATRSAQPARRPPPSDSPSTAVGDPPRAAQRQSPLPDLDAAPPANLDQLVDGVGILLAEYRKQHNAISLLSGTPSMASFAPPGARRTYDAEQLLAALDHLQKVSASELAQRLDRPQQVVDLKAALHRQLAAHGDTPQQCLGEREIDVIDLVGMLFDFMLDDDNLPQPYKLALSHLHTVYLKVALLDKALFTRRHHPARQLLDAMAKAGVLYGAADEPHGLLTKVHWVVKQVTQHFAGDLQLFEELLKEFNAFIATLKQRVDLQERRAVETAKGRDKLLDARHMAARVIAQSLAKRSLPPIIRHFLERTWIDVLVFIQLRYGPASDEWQRASETAEQLAWSGTRLDAEQHGLLQHLRVEMLEELHKGLMLLGGHHDDGVRRLLQDLVACQHAVQAGQHELACALTLPPGPSPLGAMLGEDAVRVDASQADALLSTNGQRLVNDLEKIECGTWFEFLVGQRRQALKLSWYSPATHNYLFVDLNGQRAAVKSLSQLAREMELGTARLGKADRTAPMVDRALTAVYRVLQQLTGRTAQT</sequence>